<comment type="caution">
    <text evidence="1">The sequence shown here is derived from an EMBL/GenBank/DDBJ whole genome shotgun (WGS) entry which is preliminary data.</text>
</comment>
<sequence>MDMQIGSKIKNLRLSQNLTLQELADKTELSVGYLSLVERGKTSLTIINLQKICNALNITMSELLLSTEQDILLVREKDRKLIYEEEGVCYEAMTSGNRSLTGICMIVSDYNTHVSNMHVSDEIGTIINGSMIVVFDNNEYELFEGDTLFIPAHTNHSFRKTSRKECVSYWTYNIRRRD</sequence>
<reference evidence="1" key="1">
    <citation type="submission" date="2016-08" db="EMBL/GenBank/DDBJ databases">
        <authorList>
            <person name="Ngugi D.K."/>
            <person name="Miyake S."/>
            <person name="Stingl U."/>
        </authorList>
    </citation>
    <scope>NUCLEOTIDE SEQUENCE</scope>
    <source>
        <strain evidence="1">SCG-B11WGA-EpuloA1</strain>
    </source>
</reference>
<dbReference type="Proteomes" id="UP000188605">
    <property type="component" value="Unassembled WGS sequence"/>
</dbReference>
<organism evidence="1 2">
    <name type="scientific">Candidatus Epulonipiscium fishelsonii</name>
    <dbReference type="NCBI Taxonomy" id="77094"/>
    <lineage>
        <taxon>Bacteria</taxon>
        <taxon>Bacillati</taxon>
        <taxon>Bacillota</taxon>
        <taxon>Clostridia</taxon>
        <taxon>Lachnospirales</taxon>
        <taxon>Lachnospiraceae</taxon>
        <taxon>Candidatus Epulonipiscium</taxon>
    </lineage>
</organism>
<evidence type="ECO:0000313" key="1">
    <source>
        <dbReference type="EMBL" id="ONI40522.1"/>
    </source>
</evidence>
<keyword evidence="2" id="KW-1185">Reference proteome</keyword>
<protein>
    <submittedName>
        <fullName evidence="1">Uncharacterized protein</fullName>
    </submittedName>
</protein>
<accession>A0ACC8XCN8</accession>
<dbReference type="EMBL" id="LJDB01000050">
    <property type="protein sequence ID" value="ONI40522.1"/>
    <property type="molecule type" value="Genomic_DNA"/>
</dbReference>
<proteinExistence type="predicted"/>
<name>A0ACC8XCN8_9FIRM</name>
<gene>
    <name evidence="1" type="ORF">AN396_05980</name>
</gene>
<evidence type="ECO:0000313" key="2">
    <source>
        <dbReference type="Proteomes" id="UP000188605"/>
    </source>
</evidence>